<dbReference type="GeneID" id="78087289"/>
<keyword evidence="2" id="KW-1185">Reference proteome</keyword>
<organism evidence="1 2">
    <name type="scientific">Bilophila wadsworthia (strain 3_1_6)</name>
    <dbReference type="NCBI Taxonomy" id="563192"/>
    <lineage>
        <taxon>Bacteria</taxon>
        <taxon>Pseudomonadati</taxon>
        <taxon>Thermodesulfobacteriota</taxon>
        <taxon>Desulfovibrionia</taxon>
        <taxon>Desulfovibrionales</taxon>
        <taxon>Desulfovibrionaceae</taxon>
        <taxon>Bilophila</taxon>
    </lineage>
</organism>
<evidence type="ECO:0000313" key="1">
    <source>
        <dbReference type="EMBL" id="EFV44523.1"/>
    </source>
</evidence>
<comment type="caution">
    <text evidence="1">The sequence shown here is derived from an EMBL/GenBank/DDBJ whole genome shotgun (WGS) entry which is preliminary data.</text>
</comment>
<protein>
    <submittedName>
        <fullName evidence="1">Uncharacterized protein</fullName>
    </submittedName>
</protein>
<dbReference type="EMBL" id="ADCP02000003">
    <property type="protein sequence ID" value="EFV44523.1"/>
    <property type="molecule type" value="Genomic_DNA"/>
</dbReference>
<proteinExistence type="predicted"/>
<name>E5Y5X6_BILW3</name>
<dbReference type="eggNOG" id="ENOG5034ABA">
    <property type="taxonomic scope" value="Bacteria"/>
</dbReference>
<accession>E5Y5X6</accession>
<reference evidence="1 2" key="1">
    <citation type="submission" date="2010-10" db="EMBL/GenBank/DDBJ databases">
        <authorList>
            <consortium name="The Broad Institute Genome Sequencing Platform"/>
            <person name="Ward D."/>
            <person name="Earl A."/>
            <person name="Feldgarden M."/>
            <person name="Young S.K."/>
            <person name="Gargeya S."/>
            <person name="Zeng Q."/>
            <person name="Alvarado L."/>
            <person name="Berlin A."/>
            <person name="Bochicchio J."/>
            <person name="Chapman S.B."/>
            <person name="Chen Z."/>
            <person name="Freedman E."/>
            <person name="Gellesch M."/>
            <person name="Goldberg J."/>
            <person name="Griggs A."/>
            <person name="Gujja S."/>
            <person name="Heilman E."/>
            <person name="Heiman D."/>
            <person name="Howarth C."/>
            <person name="Mehta T."/>
            <person name="Neiman D."/>
            <person name="Pearson M."/>
            <person name="Roberts A."/>
            <person name="Saif S."/>
            <person name="Shea T."/>
            <person name="Shenoy N."/>
            <person name="Sisk P."/>
            <person name="Stolte C."/>
            <person name="Sykes S."/>
            <person name="White J."/>
            <person name="Yandava C."/>
            <person name="Allen-Vercoe E."/>
            <person name="Sibley C."/>
            <person name="Ambrose C.E."/>
            <person name="Strauss J."/>
            <person name="Daigneault M."/>
            <person name="Haas B."/>
            <person name="Nusbaum C."/>
            <person name="Birren B."/>
        </authorList>
    </citation>
    <scope>NUCLEOTIDE SEQUENCE [LARGE SCALE GENOMIC DNA]</scope>
    <source>
        <strain evidence="1 2">3_1_6</strain>
    </source>
</reference>
<reference evidence="1 2" key="2">
    <citation type="submission" date="2013-04" db="EMBL/GenBank/DDBJ databases">
        <title>The Genome Sequence of Bilophila wadsworthia 3_1_6.</title>
        <authorList>
            <consortium name="The Broad Institute Genomics Platform"/>
            <person name="Earl A."/>
            <person name="Ward D."/>
            <person name="Feldgarden M."/>
            <person name="Gevers D."/>
            <person name="Sibley C."/>
            <person name="Strauss J."/>
            <person name="Allen-Vercoe E."/>
            <person name="Walker B."/>
            <person name="Young S."/>
            <person name="Zeng Q."/>
            <person name="Gargeya S."/>
            <person name="Fitzgerald M."/>
            <person name="Haas B."/>
            <person name="Abouelleil A."/>
            <person name="Allen A.W."/>
            <person name="Alvarado L."/>
            <person name="Arachchi H.M."/>
            <person name="Berlin A.M."/>
            <person name="Chapman S.B."/>
            <person name="Gainer-Dewar J."/>
            <person name="Goldberg J."/>
            <person name="Griggs A."/>
            <person name="Gujja S."/>
            <person name="Hansen M."/>
            <person name="Howarth C."/>
            <person name="Imamovic A."/>
            <person name="Ireland A."/>
            <person name="Larimer J."/>
            <person name="McCowan C."/>
            <person name="Murphy C."/>
            <person name="Pearson M."/>
            <person name="Poon T.W."/>
            <person name="Priest M."/>
            <person name="Roberts A."/>
            <person name="Saif S."/>
            <person name="Shea T."/>
            <person name="Sisk P."/>
            <person name="Sykes S."/>
            <person name="Wortman J."/>
            <person name="Nusbaum C."/>
            <person name="Birren B."/>
        </authorList>
    </citation>
    <scope>NUCLEOTIDE SEQUENCE [LARGE SCALE GENOMIC DNA]</scope>
    <source>
        <strain evidence="1 2">3_1_6</strain>
    </source>
</reference>
<gene>
    <name evidence="1" type="ORF">HMPREF0179_01589</name>
</gene>
<dbReference type="OrthoDB" id="5458931at2"/>
<dbReference type="STRING" id="563192.HMPREF0179_01589"/>
<dbReference type="AlphaFoldDB" id="E5Y5X6"/>
<sequence length="158" mass="18439">MHIEWNITKRRGNIRPVLHYTVTLEEHERELALPFIRVVSTIPEPPDSWQEFCYPGQHERAENPASGKTYDLEIPSHKGRLWKQSLRLPWREENDYPEVEQSFKKLRDAFEAELKAAYGSLPMDESNSLETSFDARRFIAPGILAERFLMLARNAKAS</sequence>
<dbReference type="Proteomes" id="UP000006034">
    <property type="component" value="Unassembled WGS sequence"/>
</dbReference>
<dbReference type="HOGENOM" id="CLU_1710305_0_0_7"/>
<evidence type="ECO:0000313" key="2">
    <source>
        <dbReference type="Proteomes" id="UP000006034"/>
    </source>
</evidence>
<dbReference type="RefSeq" id="WP_005026944.1">
    <property type="nucleotide sequence ID" value="NZ_KE150240.1"/>
</dbReference>